<reference evidence="1 2" key="1">
    <citation type="submission" date="2017-06" db="EMBL/GenBank/DDBJ databases">
        <title>Ant-infecting Ophiocordyceps genomes reveal a high diversity of potential behavioral manipulation genes and a possible major role for enterotoxins.</title>
        <authorList>
            <person name="De Bekker C."/>
            <person name="Evans H.C."/>
            <person name="Brachmann A."/>
            <person name="Hughes D.P."/>
        </authorList>
    </citation>
    <scope>NUCLEOTIDE SEQUENCE [LARGE SCALE GENOMIC DNA]</scope>
    <source>
        <strain evidence="1 2">Map16</strain>
    </source>
</reference>
<name>A0A2C5Z0L2_9HYPO</name>
<accession>A0A2C5Z0L2</accession>
<dbReference type="Proteomes" id="UP000226431">
    <property type="component" value="Unassembled WGS sequence"/>
</dbReference>
<dbReference type="EMBL" id="NJES01000389">
    <property type="protein sequence ID" value="PHH72844.1"/>
    <property type="molecule type" value="Genomic_DNA"/>
</dbReference>
<comment type="caution">
    <text evidence="1">The sequence shown here is derived from an EMBL/GenBank/DDBJ whole genome shotgun (WGS) entry which is preliminary data.</text>
</comment>
<keyword evidence="2" id="KW-1185">Reference proteome</keyword>
<dbReference type="AlphaFoldDB" id="A0A2C5Z0L2"/>
<protein>
    <submittedName>
        <fullName evidence="1">Uncharacterized protein</fullName>
    </submittedName>
</protein>
<gene>
    <name evidence="1" type="ORF">CDD80_4217</name>
</gene>
<evidence type="ECO:0000313" key="1">
    <source>
        <dbReference type="EMBL" id="PHH72844.1"/>
    </source>
</evidence>
<evidence type="ECO:0000313" key="2">
    <source>
        <dbReference type="Proteomes" id="UP000226431"/>
    </source>
</evidence>
<proteinExistence type="predicted"/>
<dbReference type="OrthoDB" id="10280599at2759"/>
<sequence>MRLQVAFLGAEASYRFVSAFHQLRFDTPLDWTPSDRLNSRMITWNTASYEEFPQARWVDKEVDQCYKDTACTAVYIYSSEPSWDEMPQNGFEPRNWYSLFFNGSAPTERDFIRRPIDVRYTIKDAAVYIKRWRH</sequence>
<organism evidence="1 2">
    <name type="scientific">Ophiocordyceps camponoti-rufipedis</name>
    <dbReference type="NCBI Taxonomy" id="2004952"/>
    <lineage>
        <taxon>Eukaryota</taxon>
        <taxon>Fungi</taxon>
        <taxon>Dikarya</taxon>
        <taxon>Ascomycota</taxon>
        <taxon>Pezizomycotina</taxon>
        <taxon>Sordariomycetes</taxon>
        <taxon>Hypocreomycetidae</taxon>
        <taxon>Hypocreales</taxon>
        <taxon>Ophiocordycipitaceae</taxon>
        <taxon>Ophiocordyceps</taxon>
    </lineage>
</organism>